<dbReference type="STRING" id="177413.SAMN05660859_0026"/>
<dbReference type="EMBL" id="FMTP01000010">
    <property type="protein sequence ID" value="SCW95429.1"/>
    <property type="molecule type" value="Genomic_DNA"/>
</dbReference>
<sequence length="112" mass="12553">MSNDPAIVAKIRELNDQLRTTATGGKIVIVGALSGQPLSEHAAALSHVRRFDKFDEGNDPYGEHDFGAFEIDGQRYHWKIDYFALDEMSGSEHPEDPNVTVRVLSIYYAEDQ</sequence>
<keyword evidence="2" id="KW-1185">Reference proteome</keyword>
<dbReference type="AlphaFoldDB" id="A0A1G4URH2"/>
<name>A0A1G4URH2_9HYPH</name>
<protein>
    <recommendedName>
        <fullName evidence="3">DUF3768 domain-containing protein</fullName>
    </recommendedName>
</protein>
<dbReference type="Pfam" id="PF12599">
    <property type="entry name" value="DUF3768"/>
    <property type="match status" value="1"/>
</dbReference>
<dbReference type="InterPro" id="IPR022243">
    <property type="entry name" value="DUF3768"/>
</dbReference>
<gene>
    <name evidence="1" type="ORF">SAMN05660859_0026</name>
</gene>
<dbReference type="RefSeq" id="WP_091444028.1">
    <property type="nucleotide sequence ID" value="NZ_FMTP01000010.1"/>
</dbReference>
<evidence type="ECO:0000313" key="1">
    <source>
        <dbReference type="EMBL" id="SCW95429.1"/>
    </source>
</evidence>
<evidence type="ECO:0008006" key="3">
    <source>
        <dbReference type="Google" id="ProtNLM"/>
    </source>
</evidence>
<evidence type="ECO:0000313" key="2">
    <source>
        <dbReference type="Proteomes" id="UP000198889"/>
    </source>
</evidence>
<accession>A0A1G4URH2</accession>
<dbReference type="Proteomes" id="UP000198889">
    <property type="component" value="Unassembled WGS sequence"/>
</dbReference>
<proteinExistence type="predicted"/>
<organism evidence="1 2">
    <name type="scientific">Ancylobacter rudongensis</name>
    <dbReference type="NCBI Taxonomy" id="177413"/>
    <lineage>
        <taxon>Bacteria</taxon>
        <taxon>Pseudomonadati</taxon>
        <taxon>Pseudomonadota</taxon>
        <taxon>Alphaproteobacteria</taxon>
        <taxon>Hyphomicrobiales</taxon>
        <taxon>Xanthobacteraceae</taxon>
        <taxon>Ancylobacter</taxon>
    </lineage>
</organism>
<reference evidence="2" key="1">
    <citation type="submission" date="2016-10" db="EMBL/GenBank/DDBJ databases">
        <authorList>
            <person name="Varghese N."/>
            <person name="Submissions S."/>
        </authorList>
    </citation>
    <scope>NUCLEOTIDE SEQUENCE [LARGE SCALE GENOMIC DNA]</scope>
    <source>
        <strain evidence="2">CGMCC 1.1761</strain>
    </source>
</reference>